<feature type="transmembrane region" description="Helical" evidence="3">
    <location>
        <begin position="116"/>
        <end position="136"/>
    </location>
</feature>
<dbReference type="Pfam" id="PF03816">
    <property type="entry name" value="LytR_cpsA_psr"/>
    <property type="match status" value="1"/>
</dbReference>
<evidence type="ECO:0000313" key="6">
    <source>
        <dbReference type="Proteomes" id="UP001239215"/>
    </source>
</evidence>
<evidence type="ECO:0000313" key="5">
    <source>
        <dbReference type="EMBL" id="MDQ1103677.1"/>
    </source>
</evidence>
<evidence type="ECO:0000256" key="1">
    <source>
        <dbReference type="ARBA" id="ARBA00006068"/>
    </source>
</evidence>
<reference evidence="5" key="1">
    <citation type="submission" date="2023-07" db="EMBL/GenBank/DDBJ databases">
        <title>Functional and genomic diversity of the sorghum phyllosphere microbiome.</title>
        <authorList>
            <person name="Shade A."/>
        </authorList>
    </citation>
    <scope>NUCLEOTIDE SEQUENCE</scope>
    <source>
        <strain evidence="5">SORGH_AS_1067</strain>
    </source>
</reference>
<dbReference type="PANTHER" id="PTHR33392">
    <property type="entry name" value="POLYISOPRENYL-TEICHOIC ACID--PEPTIDOGLYCAN TEICHOIC ACID TRANSFERASE TAGU"/>
    <property type="match status" value="1"/>
</dbReference>
<keyword evidence="3" id="KW-1133">Transmembrane helix</keyword>
<accession>A0AAJ1U5P6</accession>
<evidence type="ECO:0000256" key="2">
    <source>
        <dbReference type="SAM" id="MobiDB-lite"/>
    </source>
</evidence>
<sequence>MADGQSGGRPREGTPEYEWLYGSGGNRGPQPTEPRRRASGHEDEATRLMATGGDDAGLYPAPPPQQPPQGRRRAAPPPRTPQGPPVPPPGPPPGRAPGRPAAGAPRRRRRFPVLRVLLLLLVLWLVFLVAVPIWAWNNVERIDAMPTGDRPGDQPGTTYLVVGSDSRAGLSEEERRTLGTGDVGGDRTDTIIMIHTGGGQPVVVSFPRDTVVDLPDGGSSKINAVFAEGGGGDAGAQYLVQTIEQNTGIRIDHYAEIGMGGVAQVVDAIGGIEICPEDAIKDDGAHLDIPAGCQEVDGTTALNYSRARCSKNGPPECPLVRSDLDRVQNQREVVSAVGSTAADPLNVLLPWRYVALNKAATSFIAVDEQTNVVEAARMGLALRAIGGGARNCTVPLADSSAESWDETRSTALFEAIASDETDSITDDLCTATGLEP</sequence>
<name>A0AAJ1U5P6_9ACTN</name>
<dbReference type="NCBIfam" id="TIGR00350">
    <property type="entry name" value="lytR_cpsA_psr"/>
    <property type="match status" value="1"/>
</dbReference>
<keyword evidence="3" id="KW-0472">Membrane</keyword>
<proteinExistence type="inferred from homology"/>
<dbReference type="Proteomes" id="UP001239215">
    <property type="component" value="Unassembled WGS sequence"/>
</dbReference>
<evidence type="ECO:0000259" key="4">
    <source>
        <dbReference type="Pfam" id="PF03816"/>
    </source>
</evidence>
<organism evidence="5 6">
    <name type="scientific">Nocardioides zeae</name>
    <dbReference type="NCBI Taxonomy" id="1457234"/>
    <lineage>
        <taxon>Bacteria</taxon>
        <taxon>Bacillati</taxon>
        <taxon>Actinomycetota</taxon>
        <taxon>Actinomycetes</taxon>
        <taxon>Propionibacteriales</taxon>
        <taxon>Nocardioidaceae</taxon>
        <taxon>Nocardioides</taxon>
    </lineage>
</organism>
<dbReference type="InterPro" id="IPR050922">
    <property type="entry name" value="LytR/CpsA/Psr_CW_biosynth"/>
</dbReference>
<dbReference type="PANTHER" id="PTHR33392:SF6">
    <property type="entry name" value="POLYISOPRENYL-TEICHOIC ACID--PEPTIDOGLYCAN TEICHOIC ACID TRANSFERASE TAGU"/>
    <property type="match status" value="1"/>
</dbReference>
<dbReference type="InterPro" id="IPR004474">
    <property type="entry name" value="LytR_CpsA_psr"/>
</dbReference>
<dbReference type="RefSeq" id="WP_307199085.1">
    <property type="nucleotide sequence ID" value="NZ_JAUTAN010000001.1"/>
</dbReference>
<feature type="domain" description="Cell envelope-related transcriptional attenuator" evidence="4">
    <location>
        <begin position="187"/>
        <end position="340"/>
    </location>
</feature>
<evidence type="ECO:0000256" key="3">
    <source>
        <dbReference type="SAM" id="Phobius"/>
    </source>
</evidence>
<comment type="caution">
    <text evidence="5">The sequence shown here is derived from an EMBL/GenBank/DDBJ whole genome shotgun (WGS) entry which is preliminary data.</text>
</comment>
<feature type="compositionally biased region" description="Pro residues" evidence="2">
    <location>
        <begin position="75"/>
        <end position="95"/>
    </location>
</feature>
<protein>
    <submittedName>
        <fullName evidence="5">LCP family protein required for cell wall assembly</fullName>
    </submittedName>
</protein>
<dbReference type="EMBL" id="JAUTAN010000001">
    <property type="protein sequence ID" value="MDQ1103677.1"/>
    <property type="molecule type" value="Genomic_DNA"/>
</dbReference>
<gene>
    <name evidence="5" type="ORF">QE405_000961</name>
</gene>
<keyword evidence="3" id="KW-0812">Transmembrane</keyword>
<feature type="compositionally biased region" description="Basic and acidic residues" evidence="2">
    <location>
        <begin position="33"/>
        <end position="46"/>
    </location>
</feature>
<feature type="region of interest" description="Disordered" evidence="2">
    <location>
        <begin position="1"/>
        <end position="106"/>
    </location>
</feature>
<dbReference type="Gene3D" id="3.40.630.190">
    <property type="entry name" value="LCP protein"/>
    <property type="match status" value="1"/>
</dbReference>
<dbReference type="AlphaFoldDB" id="A0AAJ1U5P6"/>
<comment type="similarity">
    <text evidence="1">Belongs to the LytR/CpsA/Psr (LCP) family.</text>
</comment>